<evidence type="ECO:0000313" key="2">
    <source>
        <dbReference type="Proteomes" id="UP000605733"/>
    </source>
</evidence>
<comment type="caution">
    <text evidence="1">The sequence shown here is derived from an EMBL/GenBank/DDBJ whole genome shotgun (WGS) entry which is preliminary data.</text>
</comment>
<gene>
    <name evidence="1" type="ORF">GCM10011532_31950</name>
</gene>
<keyword evidence="2" id="KW-1185">Reference proteome</keyword>
<organism evidence="1 2">
    <name type="scientific">Christiangramia forsetii</name>
    <dbReference type="NCBI Taxonomy" id="411153"/>
    <lineage>
        <taxon>Bacteria</taxon>
        <taxon>Pseudomonadati</taxon>
        <taxon>Bacteroidota</taxon>
        <taxon>Flavobacteriia</taxon>
        <taxon>Flavobacteriales</taxon>
        <taxon>Flavobacteriaceae</taxon>
        <taxon>Christiangramia</taxon>
    </lineage>
</organism>
<name>A0ABQ1WWU8_9FLAO</name>
<dbReference type="Proteomes" id="UP000605733">
    <property type="component" value="Unassembled WGS sequence"/>
</dbReference>
<dbReference type="PROSITE" id="PS51257">
    <property type="entry name" value="PROKAR_LIPOPROTEIN"/>
    <property type="match status" value="1"/>
</dbReference>
<sequence>MKKFKYIILVLILISCNKSQEKVSEKNLSKFDLKSDFKDFKSKMEEVDTLEIWFDHSVCTYQGYEKIQITKFSDSIKIKSRFKELSYSDNSEWMKVYERNIAISDTTWKIEKFLKRNKNRIKKDSADYPQLQLKYKDQKIEYFTDGLVDLNRFLEDYYLTMRKLFPENKNNIYGVDVVLQ</sequence>
<protein>
    <recommendedName>
        <fullName evidence="3">Lipoprotein</fullName>
    </recommendedName>
</protein>
<proteinExistence type="predicted"/>
<evidence type="ECO:0000313" key="1">
    <source>
        <dbReference type="EMBL" id="GGG45597.1"/>
    </source>
</evidence>
<dbReference type="RefSeq" id="WP_011708844.1">
    <property type="nucleotide sequence ID" value="NZ_BMIX01000011.1"/>
</dbReference>
<dbReference type="EMBL" id="BMIX01000011">
    <property type="protein sequence ID" value="GGG45597.1"/>
    <property type="molecule type" value="Genomic_DNA"/>
</dbReference>
<accession>A0ABQ1WWU8</accession>
<evidence type="ECO:0008006" key="3">
    <source>
        <dbReference type="Google" id="ProtNLM"/>
    </source>
</evidence>
<reference evidence="2" key="1">
    <citation type="journal article" date="2019" name="Int. J. Syst. Evol. Microbiol.">
        <title>The Global Catalogue of Microorganisms (GCM) 10K type strain sequencing project: providing services to taxonomists for standard genome sequencing and annotation.</title>
        <authorList>
            <consortium name="The Broad Institute Genomics Platform"/>
            <consortium name="The Broad Institute Genome Sequencing Center for Infectious Disease"/>
            <person name="Wu L."/>
            <person name="Ma J."/>
        </authorList>
    </citation>
    <scope>NUCLEOTIDE SEQUENCE [LARGE SCALE GENOMIC DNA]</scope>
    <source>
        <strain evidence="2">CGMCC 1.15422</strain>
    </source>
</reference>